<evidence type="ECO:0000313" key="4">
    <source>
        <dbReference type="EMBL" id="MBW8725430.1"/>
    </source>
</evidence>
<dbReference type="PANTHER" id="PTHR43649">
    <property type="entry name" value="ARABINOSE-BINDING PROTEIN-RELATED"/>
    <property type="match status" value="1"/>
</dbReference>
<evidence type="ECO:0000256" key="2">
    <source>
        <dbReference type="ARBA" id="ARBA00008520"/>
    </source>
</evidence>
<dbReference type="InterPro" id="IPR006059">
    <property type="entry name" value="SBP"/>
</dbReference>
<dbReference type="Pfam" id="PF01547">
    <property type="entry name" value="SBP_bac_1"/>
    <property type="match status" value="1"/>
</dbReference>
<sequence length="416" mass="44600">MNILRIGRAALAAAVLWGAASAGAGAVELSFWTWRQEDKAAYNELFADFTKAYPDITVKFESFPDESYPTIVSAALAAGHGGDVIHTHAYGWLEQFVKAGYFVPQDEATVPSLANMPPDALIAGTYRADGKVYSLPFASQTLGLFINKDVFAKTGLTPPKTWDEFLTVGKALKAKGIIPLANGLGTSWFNEMFVAIFTNPFLGPDFVSDLTTGKATFKDPRYVAALGKLLELRDLMPPGYEGVDYATAGQLFVTGRAAMLAGGSFDIATFRAQDPQLAMDFTAPPAPKAGAPGPVTKFFDGGYAVNAASLNREAALKLVNWMGTKPFGDKFSALLGNISPIKGVVIDDPLLAEVAALNQTAMPHINVVYFRFQKPTGSELLQGDITKMMADSITPEQLGADLTMGIAKWYPPFQGQ</sequence>
<comment type="caution">
    <text evidence="4">The sequence shown here is derived from an EMBL/GenBank/DDBJ whole genome shotgun (WGS) entry which is preliminary data.</text>
</comment>
<keyword evidence="3" id="KW-0732">Signal</keyword>
<protein>
    <submittedName>
        <fullName evidence="4">Extracellular solute-binding protein</fullName>
    </submittedName>
</protein>
<evidence type="ECO:0000256" key="1">
    <source>
        <dbReference type="ARBA" id="ARBA00004418"/>
    </source>
</evidence>
<evidence type="ECO:0000256" key="3">
    <source>
        <dbReference type="SAM" id="SignalP"/>
    </source>
</evidence>
<dbReference type="SUPFAM" id="SSF53850">
    <property type="entry name" value="Periplasmic binding protein-like II"/>
    <property type="match status" value="1"/>
</dbReference>
<organism evidence="4 5">
    <name type="scientific">Inquilinus limosus</name>
    <dbReference type="NCBI Taxonomy" id="171674"/>
    <lineage>
        <taxon>Bacteria</taxon>
        <taxon>Pseudomonadati</taxon>
        <taxon>Pseudomonadota</taxon>
        <taxon>Alphaproteobacteria</taxon>
        <taxon>Rhodospirillales</taxon>
        <taxon>Rhodospirillaceae</taxon>
        <taxon>Inquilinus</taxon>
    </lineage>
</organism>
<feature type="signal peptide" evidence="3">
    <location>
        <begin position="1"/>
        <end position="26"/>
    </location>
</feature>
<gene>
    <name evidence="4" type="ORF">JF625_09790</name>
</gene>
<proteinExistence type="inferred from homology"/>
<dbReference type="GO" id="GO:0042597">
    <property type="term" value="C:periplasmic space"/>
    <property type="evidence" value="ECO:0007669"/>
    <property type="project" value="UniProtKB-SubCell"/>
</dbReference>
<dbReference type="AlphaFoldDB" id="A0A952FLL8"/>
<dbReference type="PANTHER" id="PTHR43649:SF12">
    <property type="entry name" value="DIACETYLCHITOBIOSE BINDING PROTEIN DASA"/>
    <property type="match status" value="1"/>
</dbReference>
<dbReference type="InterPro" id="IPR050490">
    <property type="entry name" value="Bact_solute-bd_prot1"/>
</dbReference>
<dbReference type="Proteomes" id="UP000700706">
    <property type="component" value="Unassembled WGS sequence"/>
</dbReference>
<accession>A0A952FLL8</accession>
<evidence type="ECO:0000313" key="5">
    <source>
        <dbReference type="Proteomes" id="UP000700706"/>
    </source>
</evidence>
<feature type="chain" id="PRO_5036831781" evidence="3">
    <location>
        <begin position="27"/>
        <end position="416"/>
    </location>
</feature>
<name>A0A952FLL8_9PROT</name>
<reference evidence="4" key="1">
    <citation type="submission" date="2020-06" db="EMBL/GenBank/DDBJ databases">
        <title>Stable isotope informed genome-resolved metagenomics uncovers potential trophic interactions in rhizosphere soil.</title>
        <authorList>
            <person name="Starr E.P."/>
            <person name="Shi S."/>
            <person name="Blazewicz S.J."/>
            <person name="Koch B.J."/>
            <person name="Probst A.J."/>
            <person name="Hungate B.A."/>
            <person name="Pett-Ridge J."/>
            <person name="Firestone M.K."/>
            <person name="Banfield J.F."/>
        </authorList>
    </citation>
    <scope>NUCLEOTIDE SEQUENCE</scope>
    <source>
        <strain evidence="4">YM_69_17</strain>
    </source>
</reference>
<dbReference type="EMBL" id="JAEKLZ010000171">
    <property type="protein sequence ID" value="MBW8725430.1"/>
    <property type="molecule type" value="Genomic_DNA"/>
</dbReference>
<dbReference type="Gene3D" id="3.40.190.10">
    <property type="entry name" value="Periplasmic binding protein-like II"/>
    <property type="match status" value="2"/>
</dbReference>
<comment type="subcellular location">
    <subcellularLocation>
        <location evidence="1">Periplasm</location>
    </subcellularLocation>
</comment>
<comment type="similarity">
    <text evidence="2">Belongs to the bacterial solute-binding protein 1 family.</text>
</comment>